<keyword evidence="1" id="KW-1133">Transmembrane helix</keyword>
<dbReference type="InterPro" id="IPR055648">
    <property type="entry name" value="DUF7224"/>
</dbReference>
<feature type="transmembrane region" description="Helical" evidence="1">
    <location>
        <begin position="88"/>
        <end position="109"/>
    </location>
</feature>
<feature type="transmembrane region" description="Helical" evidence="1">
    <location>
        <begin position="121"/>
        <end position="142"/>
    </location>
</feature>
<dbReference type="EMBL" id="CP102515">
    <property type="protein sequence ID" value="UUY52415.1"/>
    <property type="molecule type" value="Genomic_DNA"/>
</dbReference>
<organism evidence="3 4">
    <name type="scientific">Streptomyces yangpuensis</name>
    <dbReference type="NCBI Taxonomy" id="1648182"/>
    <lineage>
        <taxon>Bacteria</taxon>
        <taxon>Bacillati</taxon>
        <taxon>Actinomycetota</taxon>
        <taxon>Actinomycetes</taxon>
        <taxon>Kitasatosporales</taxon>
        <taxon>Streptomycetaceae</taxon>
        <taxon>Streptomyces</taxon>
    </lineage>
</organism>
<dbReference type="RefSeq" id="WP_257858160.1">
    <property type="nucleotide sequence ID" value="NZ_CP102515.1"/>
</dbReference>
<name>A0ABY5Q9T3_9ACTN</name>
<feature type="transmembrane region" description="Helical" evidence="1">
    <location>
        <begin position="48"/>
        <end position="67"/>
    </location>
</feature>
<keyword evidence="1" id="KW-0812">Transmembrane</keyword>
<geneLocation type="plasmid" evidence="3 4">
    <name>unnamed1</name>
</geneLocation>
<protein>
    <recommendedName>
        <fullName evidence="2">DUF7224 domain-containing protein</fullName>
    </recommendedName>
</protein>
<evidence type="ECO:0000256" key="1">
    <source>
        <dbReference type="SAM" id="Phobius"/>
    </source>
</evidence>
<keyword evidence="3" id="KW-0614">Plasmid</keyword>
<dbReference type="Proteomes" id="UP001057738">
    <property type="component" value="Plasmid unnamed1"/>
</dbReference>
<proteinExistence type="predicted"/>
<evidence type="ECO:0000259" key="2">
    <source>
        <dbReference type="Pfam" id="PF23866"/>
    </source>
</evidence>
<feature type="transmembrane region" description="Helical" evidence="1">
    <location>
        <begin position="222"/>
        <end position="241"/>
    </location>
</feature>
<feature type="domain" description="DUF7224" evidence="2">
    <location>
        <begin position="267"/>
        <end position="407"/>
    </location>
</feature>
<evidence type="ECO:0000313" key="4">
    <source>
        <dbReference type="Proteomes" id="UP001057738"/>
    </source>
</evidence>
<feature type="transmembrane region" description="Helical" evidence="1">
    <location>
        <begin position="149"/>
        <end position="169"/>
    </location>
</feature>
<keyword evidence="4" id="KW-1185">Reference proteome</keyword>
<keyword evidence="1" id="KW-0472">Membrane</keyword>
<dbReference type="GeneID" id="95578687"/>
<reference evidence="3" key="1">
    <citation type="submission" date="2022-08" db="EMBL/GenBank/DDBJ databases">
        <authorList>
            <person name="Tian L."/>
        </authorList>
    </citation>
    <scope>NUCLEOTIDE SEQUENCE</scope>
    <source>
        <strain evidence="3">CM253</strain>
        <plasmid evidence="3">unnamed1</plasmid>
    </source>
</reference>
<sequence>MLTRTLVRSSSATVMFFLLAAFVAFLLNDTLTSFVTRGYGPSALGKASMALPFAAAACAGSAAWEAARLKRGRIFDQAPVRSRLGVALPVLVPVWLMGVGGMAVALAISSTAVGAAPSPSHLGMLGAQGLLLAANTLAGYLLGSYLPGLAAAPLGLVAGFFLMAFPASWESSWPRQLVAGGFGSCCSVGTVISPRAVGVAVLFATAVCAAALAVIHRATRGTAALALALVAGAVAVAIPVAKPLGYDPVVVRDASDLVCDTRQQPQICLWPETADHNKVVQQTRTYAARMIEAGLPVPATLTQNRRPKPGETTLGINEVPRLEDLAANMANAVLPPLPECARTTGKFAAYPARGPLVAWITAVATQSPPQPGRFRPDEAALAQKVLQQPRDAQLAWYEANRQALTTCDQPPRLDPTGPAR</sequence>
<evidence type="ECO:0000313" key="3">
    <source>
        <dbReference type="EMBL" id="UUY52415.1"/>
    </source>
</evidence>
<gene>
    <name evidence="3" type="ORF">NRK68_34690</name>
</gene>
<feature type="transmembrane region" description="Helical" evidence="1">
    <location>
        <begin position="196"/>
        <end position="215"/>
    </location>
</feature>
<accession>A0ABY5Q9T3</accession>
<dbReference type="Pfam" id="PF23866">
    <property type="entry name" value="DUF7224"/>
    <property type="match status" value="1"/>
</dbReference>